<feature type="binding site" description="axial binding residue" evidence="9">
    <location>
        <position position="244"/>
    </location>
    <ligand>
        <name>heme c</name>
        <dbReference type="ChEBI" id="CHEBI:61717"/>
        <label>2</label>
    </ligand>
    <ligandPart>
        <name>Fe</name>
        <dbReference type="ChEBI" id="CHEBI:18248"/>
    </ligandPart>
</feature>
<dbReference type="GO" id="GO:0042597">
    <property type="term" value="C:periplasmic space"/>
    <property type="evidence" value="ECO:0007669"/>
    <property type="project" value="UniProtKB-SubCell"/>
</dbReference>
<gene>
    <name evidence="11" type="ORF">DYBT9275_03092</name>
</gene>
<feature type="binding site" description="axial binding residue" evidence="9">
    <location>
        <position position="91"/>
    </location>
    <ligand>
        <name>heme c</name>
        <dbReference type="ChEBI" id="CHEBI:61717"/>
        <label>1</label>
    </ligand>
    <ligandPart>
        <name>Fe</name>
        <dbReference type="ChEBI" id="CHEBI:18248"/>
    </ligandPart>
</feature>
<dbReference type="PANTHER" id="PTHR30600">
    <property type="entry name" value="CYTOCHROME C PEROXIDASE-RELATED"/>
    <property type="match status" value="1"/>
</dbReference>
<dbReference type="AlphaFoldDB" id="A0A916JC15"/>
<keyword evidence="5" id="KW-0574">Periplasm</keyword>
<evidence type="ECO:0000256" key="6">
    <source>
        <dbReference type="ARBA" id="ARBA00023002"/>
    </source>
</evidence>
<dbReference type="InterPro" id="IPR051395">
    <property type="entry name" value="Cytochrome_c_Peroxidase/MauG"/>
</dbReference>
<keyword evidence="7 9" id="KW-0408">Iron</keyword>
<organism evidence="11 12">
    <name type="scientific">Dyadobacter helix</name>
    <dbReference type="NCBI Taxonomy" id="2822344"/>
    <lineage>
        <taxon>Bacteria</taxon>
        <taxon>Pseudomonadati</taxon>
        <taxon>Bacteroidota</taxon>
        <taxon>Cytophagia</taxon>
        <taxon>Cytophagales</taxon>
        <taxon>Spirosomataceae</taxon>
        <taxon>Dyadobacter</taxon>
    </lineage>
</organism>
<protein>
    <recommendedName>
        <fullName evidence="10">Cytochrome c domain-containing protein</fullName>
    </recommendedName>
</protein>
<evidence type="ECO:0000256" key="8">
    <source>
        <dbReference type="PIRSR" id="PIRSR000294-1"/>
    </source>
</evidence>
<dbReference type="Proteomes" id="UP000680038">
    <property type="component" value="Unassembled WGS sequence"/>
</dbReference>
<dbReference type="GO" id="GO:0004130">
    <property type="term" value="F:cytochrome-c peroxidase activity"/>
    <property type="evidence" value="ECO:0007669"/>
    <property type="project" value="TreeGrafter"/>
</dbReference>
<evidence type="ECO:0000313" key="11">
    <source>
        <dbReference type="EMBL" id="CAG5003195.1"/>
    </source>
</evidence>
<evidence type="ECO:0000256" key="3">
    <source>
        <dbReference type="ARBA" id="ARBA00022723"/>
    </source>
</evidence>
<keyword evidence="4" id="KW-0732">Signal</keyword>
<evidence type="ECO:0000256" key="2">
    <source>
        <dbReference type="ARBA" id="ARBA00022617"/>
    </source>
</evidence>
<evidence type="ECO:0000256" key="7">
    <source>
        <dbReference type="ARBA" id="ARBA00023004"/>
    </source>
</evidence>
<comment type="PTM">
    <text evidence="8">Binds 2 heme groups per subunit.</text>
</comment>
<dbReference type="PIRSF" id="PIRSF000294">
    <property type="entry name" value="Cytochrome-c_peroxidase"/>
    <property type="match status" value="1"/>
</dbReference>
<comment type="cofactor">
    <cofactor evidence="8">
        <name>heme</name>
        <dbReference type="ChEBI" id="CHEBI:30413"/>
    </cofactor>
    <text evidence="8">Binds 2 heme groups.</text>
</comment>
<dbReference type="PANTHER" id="PTHR30600:SF10">
    <property type="entry name" value="BLL6722 PROTEIN"/>
    <property type="match status" value="1"/>
</dbReference>
<evidence type="ECO:0000256" key="4">
    <source>
        <dbReference type="ARBA" id="ARBA00022729"/>
    </source>
</evidence>
<feature type="binding site" description="covalent" evidence="8">
    <location>
        <position position="90"/>
    </location>
    <ligand>
        <name>heme c</name>
        <dbReference type="ChEBI" id="CHEBI:61717"/>
        <label>1</label>
    </ligand>
</feature>
<evidence type="ECO:0000256" key="9">
    <source>
        <dbReference type="PIRSR" id="PIRSR000294-2"/>
    </source>
</evidence>
<dbReference type="InterPro" id="IPR004852">
    <property type="entry name" value="Di-haem_cyt_c_peroxidsae"/>
</dbReference>
<dbReference type="GO" id="GO:0020037">
    <property type="term" value="F:heme binding"/>
    <property type="evidence" value="ECO:0007669"/>
    <property type="project" value="InterPro"/>
</dbReference>
<dbReference type="GO" id="GO:0046872">
    <property type="term" value="F:metal ion binding"/>
    <property type="evidence" value="ECO:0007669"/>
    <property type="project" value="UniProtKB-KW"/>
</dbReference>
<sequence length="375" mass="41655">MKKGFRTLFRKHSGWLAGSLSASFFLFCSLTQPFEEKQAEPYPLQYPANFGSRFTIPAGNPLTREGVYLGRLLFYEKKLSAGNKLSCESCHLQKLAFTDGKAFSTGIDNTLTARSAMSLANLLWVRNFFWDGRSPGLEEQAAIPLTDVHEMGQPLSESVRKLSTTAPYPALFNSAFGTGIITEDRILKALAQFERTLISAGSDYDKYLEGTYTPTAQQLRGLQLFENGPDPSRNVRGANCGHCHGGPKTFKELFHNNGLDSLPRDIGREKFTGQPADRARFRVPTLRNIMLTAPYMHDGRFTTIEQVLDHYSEHVQQSATLSSFLQDISNDAGGKTLALAQNEKKDIIAFLSMLTDSAFITNPAFSNPHPILKPQ</sequence>
<dbReference type="SUPFAM" id="SSF46626">
    <property type="entry name" value="Cytochrome c"/>
    <property type="match status" value="2"/>
</dbReference>
<name>A0A916JC15_9BACT</name>
<dbReference type="Pfam" id="PF03150">
    <property type="entry name" value="CCP_MauG"/>
    <property type="match status" value="1"/>
</dbReference>
<keyword evidence="12" id="KW-1185">Reference proteome</keyword>
<dbReference type="GO" id="GO:0009055">
    <property type="term" value="F:electron transfer activity"/>
    <property type="evidence" value="ECO:0007669"/>
    <property type="project" value="InterPro"/>
</dbReference>
<keyword evidence="6" id="KW-0560">Oxidoreductase</keyword>
<comment type="caution">
    <text evidence="11">The sequence shown here is derived from an EMBL/GenBank/DDBJ whole genome shotgun (WGS) entry which is preliminary data.</text>
</comment>
<reference evidence="11" key="1">
    <citation type="submission" date="2021-04" db="EMBL/GenBank/DDBJ databases">
        <authorList>
            <person name="Rodrigo-Torres L."/>
            <person name="Arahal R. D."/>
            <person name="Lucena T."/>
        </authorList>
    </citation>
    <scope>NUCLEOTIDE SEQUENCE</scope>
    <source>
        <strain evidence="11">CECT 9275</strain>
    </source>
</reference>
<evidence type="ECO:0000313" key="12">
    <source>
        <dbReference type="Proteomes" id="UP000680038"/>
    </source>
</evidence>
<dbReference type="EMBL" id="CAJRAF010000002">
    <property type="protein sequence ID" value="CAG5003195.1"/>
    <property type="molecule type" value="Genomic_DNA"/>
</dbReference>
<feature type="binding site" description="covalent" evidence="8">
    <location>
        <position position="87"/>
    </location>
    <ligand>
        <name>heme c</name>
        <dbReference type="ChEBI" id="CHEBI:61717"/>
        <label>1</label>
    </ligand>
</feature>
<evidence type="ECO:0000259" key="10">
    <source>
        <dbReference type="PROSITE" id="PS51007"/>
    </source>
</evidence>
<accession>A0A916JC15</accession>
<dbReference type="RefSeq" id="WP_215239636.1">
    <property type="nucleotide sequence ID" value="NZ_CAJRAF010000002.1"/>
</dbReference>
<proteinExistence type="predicted"/>
<comment type="subcellular location">
    <subcellularLocation>
        <location evidence="1">Periplasm</location>
    </subcellularLocation>
</comment>
<feature type="binding site" description="covalent" evidence="8">
    <location>
        <position position="243"/>
    </location>
    <ligand>
        <name>heme c</name>
        <dbReference type="ChEBI" id="CHEBI:61717"/>
        <label>2</label>
    </ligand>
</feature>
<dbReference type="InterPro" id="IPR036909">
    <property type="entry name" value="Cyt_c-like_dom_sf"/>
</dbReference>
<dbReference type="InterPro" id="IPR026259">
    <property type="entry name" value="MauG/Cytc_peroxidase"/>
</dbReference>
<feature type="domain" description="Cytochrome c" evidence="10">
    <location>
        <begin position="216"/>
        <end position="355"/>
    </location>
</feature>
<dbReference type="InterPro" id="IPR009056">
    <property type="entry name" value="Cyt_c-like_dom"/>
</dbReference>
<evidence type="ECO:0000256" key="5">
    <source>
        <dbReference type="ARBA" id="ARBA00022764"/>
    </source>
</evidence>
<evidence type="ECO:0000256" key="1">
    <source>
        <dbReference type="ARBA" id="ARBA00004418"/>
    </source>
</evidence>
<feature type="binding site" description="covalent" evidence="8">
    <location>
        <position position="240"/>
    </location>
    <ligand>
        <name>heme c</name>
        <dbReference type="ChEBI" id="CHEBI:61717"/>
        <label>2</label>
    </ligand>
</feature>
<dbReference type="Gene3D" id="1.10.760.10">
    <property type="entry name" value="Cytochrome c-like domain"/>
    <property type="match status" value="2"/>
</dbReference>
<dbReference type="PROSITE" id="PS51007">
    <property type="entry name" value="CYTC"/>
    <property type="match status" value="1"/>
</dbReference>
<keyword evidence="2 8" id="KW-0349">Heme</keyword>
<keyword evidence="3 9" id="KW-0479">Metal-binding</keyword>